<dbReference type="InterPro" id="IPR046796">
    <property type="entry name" value="Transposase_32_dom"/>
</dbReference>
<feature type="compositionally biased region" description="Acidic residues" evidence="1">
    <location>
        <begin position="299"/>
        <end position="308"/>
    </location>
</feature>
<evidence type="ECO:0000259" key="2">
    <source>
        <dbReference type="Pfam" id="PF20167"/>
    </source>
</evidence>
<proteinExistence type="predicted"/>
<evidence type="ECO:0000313" key="4">
    <source>
        <dbReference type="Proteomes" id="UP001497516"/>
    </source>
</evidence>
<accession>A0AAV2CL87</accession>
<feature type="domain" description="Putative plant transposon protein" evidence="2">
    <location>
        <begin position="73"/>
        <end position="257"/>
    </location>
</feature>
<evidence type="ECO:0000313" key="3">
    <source>
        <dbReference type="EMBL" id="CAL1356789.1"/>
    </source>
</evidence>
<feature type="compositionally biased region" description="Acidic residues" evidence="1">
    <location>
        <begin position="401"/>
        <end position="411"/>
    </location>
</feature>
<dbReference type="Pfam" id="PF20167">
    <property type="entry name" value="Transposase_32"/>
    <property type="match status" value="1"/>
</dbReference>
<evidence type="ECO:0000256" key="1">
    <source>
        <dbReference type="SAM" id="MobiDB-lite"/>
    </source>
</evidence>
<dbReference type="Proteomes" id="UP001497516">
    <property type="component" value="Chromosome 1"/>
</dbReference>
<organism evidence="3 4">
    <name type="scientific">Linum trigynum</name>
    <dbReference type="NCBI Taxonomy" id="586398"/>
    <lineage>
        <taxon>Eukaryota</taxon>
        <taxon>Viridiplantae</taxon>
        <taxon>Streptophyta</taxon>
        <taxon>Embryophyta</taxon>
        <taxon>Tracheophyta</taxon>
        <taxon>Spermatophyta</taxon>
        <taxon>Magnoliopsida</taxon>
        <taxon>eudicotyledons</taxon>
        <taxon>Gunneridae</taxon>
        <taxon>Pentapetalae</taxon>
        <taxon>rosids</taxon>
        <taxon>fabids</taxon>
        <taxon>Malpighiales</taxon>
        <taxon>Linaceae</taxon>
        <taxon>Linum</taxon>
    </lineage>
</organism>
<feature type="region of interest" description="Disordered" evidence="1">
    <location>
        <begin position="1"/>
        <end position="20"/>
    </location>
</feature>
<keyword evidence="4" id="KW-1185">Reference proteome</keyword>
<sequence>MFAGKKKRKAQKAAASSSEWEEFNPNLFQTKVQSENYEEKRMHNRRVAPGRPLTTDAYSHFENYGFLGPFIEQEWLKVISINVPYYPKLVQYFYNNIVYERNANGSIHAFKSHVNGVAMRISKNVLALVLEAPNEGKRINSYGAWNETHFTRAKQIQTVCGLGEEEDAQGRNRPTSNHLTVQARVLHHMLSYNILPKGGHRETVTYFDMELLTNLLLNEKVNLPYLIFNHMLTAAESSNRNLPYGMILTVIFEHFNVNLSEEVGLRISRQEFYTVSSLKKMGFELRNGEYVRVNNARGDDDDEDDEGDEGARDEPMAEAQSSTLPITLQRVWERMDGMYEYMGQMSTQMTGMHDYMGQMTAQTSTMQVTVNEMRDEWRSFSGRYMHPTTSDHHHASTTNEENVDEREGGDE</sequence>
<feature type="compositionally biased region" description="Basic residues" evidence="1">
    <location>
        <begin position="1"/>
        <end position="11"/>
    </location>
</feature>
<protein>
    <recommendedName>
        <fullName evidence="2">Putative plant transposon protein domain-containing protein</fullName>
    </recommendedName>
</protein>
<dbReference type="AlphaFoldDB" id="A0AAV2CL87"/>
<name>A0AAV2CL87_9ROSI</name>
<dbReference type="EMBL" id="OZ034813">
    <property type="protein sequence ID" value="CAL1356789.1"/>
    <property type="molecule type" value="Genomic_DNA"/>
</dbReference>
<feature type="region of interest" description="Disordered" evidence="1">
    <location>
        <begin position="294"/>
        <end position="324"/>
    </location>
</feature>
<reference evidence="3 4" key="1">
    <citation type="submission" date="2024-04" db="EMBL/GenBank/DDBJ databases">
        <authorList>
            <person name="Fracassetti M."/>
        </authorList>
    </citation>
    <scope>NUCLEOTIDE SEQUENCE [LARGE SCALE GENOMIC DNA]</scope>
</reference>
<feature type="region of interest" description="Disordered" evidence="1">
    <location>
        <begin position="382"/>
        <end position="411"/>
    </location>
</feature>
<gene>
    <name evidence="3" type="ORF">LTRI10_LOCUS4465</name>
</gene>